<dbReference type="NCBIfam" id="TIGR01350">
    <property type="entry name" value="lipoamide_DH"/>
    <property type="match status" value="1"/>
</dbReference>
<evidence type="ECO:0000256" key="5">
    <source>
        <dbReference type="ARBA" id="ARBA00022827"/>
    </source>
</evidence>
<feature type="binding site" evidence="12">
    <location>
        <position position="277"/>
    </location>
    <ligand>
        <name>NAD(+)</name>
        <dbReference type="ChEBI" id="CHEBI:57540"/>
    </ligand>
</feature>
<dbReference type="Pfam" id="PF02852">
    <property type="entry name" value="Pyr_redox_dim"/>
    <property type="match status" value="1"/>
</dbReference>
<dbReference type="SUPFAM" id="SSF51905">
    <property type="entry name" value="FAD/NAD(P)-binding domain"/>
    <property type="match status" value="1"/>
</dbReference>
<dbReference type="InterPro" id="IPR050151">
    <property type="entry name" value="Class-I_Pyr_Nuc-Dis_Oxidored"/>
</dbReference>
<keyword evidence="12" id="KW-0547">Nucleotide-binding</keyword>
<feature type="binding site" evidence="12">
    <location>
        <begin position="184"/>
        <end position="191"/>
    </location>
    <ligand>
        <name>NAD(+)</name>
        <dbReference type="ChEBI" id="CHEBI:57540"/>
    </ligand>
</feature>
<evidence type="ECO:0000259" key="15">
    <source>
        <dbReference type="Pfam" id="PF02852"/>
    </source>
</evidence>
<evidence type="ECO:0000256" key="2">
    <source>
        <dbReference type="ARBA" id="ARBA00012608"/>
    </source>
</evidence>
<dbReference type="PANTHER" id="PTHR22912:SF160">
    <property type="entry name" value="DIHYDROLIPOYL DEHYDROGENASE"/>
    <property type="match status" value="1"/>
</dbReference>
<keyword evidence="4 14" id="KW-0285">Flavoprotein</keyword>
<dbReference type="PANTHER" id="PTHR22912">
    <property type="entry name" value="DISULFIDE OXIDOREDUCTASE"/>
    <property type="match status" value="1"/>
</dbReference>
<proteinExistence type="inferred from homology"/>
<dbReference type="OrthoDB" id="9800167at2"/>
<keyword evidence="18" id="KW-1185">Reference proteome</keyword>
<evidence type="ECO:0000256" key="1">
    <source>
        <dbReference type="ARBA" id="ARBA00007532"/>
    </source>
</evidence>
<gene>
    <name evidence="17" type="primary">lpdA</name>
    <name evidence="17" type="ordered locus">Bfl151</name>
</gene>
<dbReference type="InterPro" id="IPR004099">
    <property type="entry name" value="Pyr_nucl-diS_OxRdtase_dimer"/>
</dbReference>
<dbReference type="Gene3D" id="3.30.390.30">
    <property type="match status" value="1"/>
</dbReference>
<evidence type="ECO:0000256" key="14">
    <source>
        <dbReference type="RuleBase" id="RU003692"/>
    </source>
</evidence>
<keyword evidence="7 12" id="KW-0520">NAD</keyword>
<evidence type="ECO:0000313" key="18">
    <source>
        <dbReference type="Proteomes" id="UP000002192"/>
    </source>
</evidence>
<feature type="binding site" evidence="12">
    <location>
        <begin position="324"/>
        <end position="327"/>
    </location>
    <ligand>
        <name>FAD</name>
        <dbReference type="ChEBI" id="CHEBI:57692"/>
    </ligand>
</feature>
<evidence type="ECO:0000256" key="6">
    <source>
        <dbReference type="ARBA" id="ARBA00023002"/>
    </source>
</evidence>
<evidence type="ECO:0000256" key="12">
    <source>
        <dbReference type="PIRSR" id="PIRSR000350-3"/>
    </source>
</evidence>
<dbReference type="GO" id="GO:0006103">
    <property type="term" value="P:2-oxoglutarate metabolic process"/>
    <property type="evidence" value="ECO:0007669"/>
    <property type="project" value="TreeGrafter"/>
</dbReference>
<dbReference type="PROSITE" id="PS00076">
    <property type="entry name" value="PYRIDINE_REDOX_1"/>
    <property type="match status" value="1"/>
</dbReference>
<keyword evidence="5 12" id="KW-0274">FAD</keyword>
<dbReference type="EMBL" id="BX248583">
    <property type="protein sequence ID" value="CAD83672.1"/>
    <property type="molecule type" value="Genomic_DNA"/>
</dbReference>
<dbReference type="InterPro" id="IPR023753">
    <property type="entry name" value="FAD/NAD-binding_dom"/>
</dbReference>
<reference evidence="17 18" key="1">
    <citation type="journal article" date="2003" name="Proc. Natl. Acad. Sci. U.S.A.">
        <title>The genome sequence of Blochmannia floridanus: comparative analysis of reduced genomes.</title>
        <authorList>
            <person name="Gil R."/>
            <person name="Silva F.J."/>
            <person name="Zientz E."/>
            <person name="Delmotte F."/>
            <person name="Gonzalez-Candelas F."/>
            <person name="Latorre A."/>
            <person name="Rausell C."/>
            <person name="Kramerbeek J."/>
            <person name="Gadau J."/>
            <person name="Hoelldobler B."/>
            <person name="van Ham R.C.H.J."/>
            <person name="Gross R."/>
            <person name="Moya A."/>
        </authorList>
    </citation>
    <scope>NUCLEOTIDE SEQUENCE [LARGE SCALE GENOMIC DNA]</scope>
</reference>
<comment type="catalytic activity">
    <reaction evidence="10 14">
        <text>N(6)-[(R)-dihydrolipoyl]-L-lysyl-[protein] + NAD(+) = N(6)-[(R)-lipoyl]-L-lysyl-[protein] + NADH + H(+)</text>
        <dbReference type="Rhea" id="RHEA:15045"/>
        <dbReference type="Rhea" id="RHEA-COMP:10474"/>
        <dbReference type="Rhea" id="RHEA-COMP:10475"/>
        <dbReference type="ChEBI" id="CHEBI:15378"/>
        <dbReference type="ChEBI" id="CHEBI:57540"/>
        <dbReference type="ChEBI" id="CHEBI:57945"/>
        <dbReference type="ChEBI" id="CHEBI:83099"/>
        <dbReference type="ChEBI" id="CHEBI:83100"/>
        <dbReference type="EC" id="1.8.1.4"/>
    </reaction>
</comment>
<dbReference type="InterPro" id="IPR006258">
    <property type="entry name" value="Lipoamide_DH"/>
</dbReference>
<feature type="binding site" evidence="12">
    <location>
        <position position="207"/>
    </location>
    <ligand>
        <name>NAD(+)</name>
        <dbReference type="ChEBI" id="CHEBI:57540"/>
    </ligand>
</feature>
<feature type="binding site" evidence="12">
    <location>
        <position position="54"/>
    </location>
    <ligand>
        <name>FAD</name>
        <dbReference type="ChEBI" id="CHEBI:57692"/>
    </ligand>
</feature>
<comment type="similarity">
    <text evidence="1 14">Belongs to the class-I pyridine nucleotide-disulfide oxidoreductase family.</text>
</comment>
<evidence type="ECO:0000256" key="4">
    <source>
        <dbReference type="ARBA" id="ARBA00022630"/>
    </source>
</evidence>
<dbReference type="Gene3D" id="3.50.50.60">
    <property type="entry name" value="FAD/NAD(P)-binding domain"/>
    <property type="match status" value="2"/>
</dbReference>
<dbReference type="FunFam" id="3.30.390.30:FF:000001">
    <property type="entry name" value="Dihydrolipoyl dehydrogenase"/>
    <property type="match status" value="1"/>
</dbReference>
<evidence type="ECO:0000313" key="17">
    <source>
        <dbReference type="EMBL" id="CAD83672.1"/>
    </source>
</evidence>
<sequence length="470" mass="51711">MSIQIETQVLVLGSGPGGYSAAFRCADLGINTILVERYPNLGGVCLNVGCIPSKALLHISKLIQTNSDLNEFNISKNITNIQLDINKIRLWKNDIIKKLSNNLNSIATAKRNIKIIYGFGTFINKHTLQVSCDKEIIKVIFDYAIIATGSHPTSLPFSPNDHRIWNSTDALELKFIPEKLLIIGSGAIGLEMSTVYHSLGSKVDLMEASDQIMPILDKDIINLFSKNLIKKSINCTVNTQVHAFNSKPNGIDVITTNKLDPNTKKTHRYDAVLIAIGRFPNSKELNLDGIGIQTNKNGFISVDKQMRTNISNIFAIGDIVGNPMLAHKSIHEGHIVSEVISGKKYYFDSTVIPGVIYSDPEIAWVGYTEKEAQTKNIKYASVTFPWNSLGKAITSNYTEGITKLIFDKNTHRIIGGSVIGLHASEIIGEIALAIEMGCDVEDITLTIHAHPTLYESIELAASIYNKSINT</sequence>
<feature type="binding site" evidence="12">
    <location>
        <begin position="148"/>
        <end position="150"/>
    </location>
    <ligand>
        <name>FAD</name>
        <dbReference type="ChEBI" id="CHEBI:57692"/>
    </ligand>
</feature>
<dbReference type="EC" id="1.8.1.4" evidence="2 14"/>
<dbReference type="HOGENOM" id="CLU_016755_0_1_6"/>
<feature type="binding site" evidence="12">
    <location>
        <position position="120"/>
    </location>
    <ligand>
        <name>FAD</name>
        <dbReference type="ChEBI" id="CHEBI:57692"/>
    </ligand>
</feature>
<dbReference type="InterPro" id="IPR012999">
    <property type="entry name" value="Pyr_OxRdtase_I_AS"/>
</dbReference>
<keyword evidence="8" id="KW-1015">Disulfide bond</keyword>
<dbReference type="InterPro" id="IPR001100">
    <property type="entry name" value="Pyr_nuc-diS_OxRdtase"/>
</dbReference>
<dbReference type="STRING" id="203907.Bfl151"/>
<feature type="active site" description="Proton acceptor" evidence="11">
    <location>
        <position position="450"/>
    </location>
</feature>
<dbReference type="InterPro" id="IPR016156">
    <property type="entry name" value="FAD/NAD-linked_Rdtase_dimer_sf"/>
</dbReference>
<evidence type="ECO:0000259" key="16">
    <source>
        <dbReference type="Pfam" id="PF07992"/>
    </source>
</evidence>
<evidence type="ECO:0000256" key="13">
    <source>
        <dbReference type="PIRSR" id="PIRSR000350-4"/>
    </source>
</evidence>
<accession>Q7VQH9</accession>
<dbReference type="KEGG" id="bfl:Bfl151"/>
<dbReference type="InterPro" id="IPR036188">
    <property type="entry name" value="FAD/NAD-bd_sf"/>
</dbReference>
<feature type="domain" description="Pyridine nucleotide-disulphide oxidoreductase dimerisation" evidence="15">
    <location>
        <begin position="352"/>
        <end position="460"/>
    </location>
</feature>
<dbReference type="SUPFAM" id="SSF55424">
    <property type="entry name" value="FAD/NAD-linked reductases, dimerisation (C-terminal) domain"/>
    <property type="match status" value="1"/>
</dbReference>
<evidence type="ECO:0000256" key="10">
    <source>
        <dbReference type="ARBA" id="ARBA00049187"/>
    </source>
</evidence>
<dbReference type="eggNOG" id="COG1249">
    <property type="taxonomic scope" value="Bacteria"/>
</dbReference>
<dbReference type="GO" id="GO:0050660">
    <property type="term" value="F:flavin adenine dinucleotide binding"/>
    <property type="evidence" value="ECO:0007669"/>
    <property type="project" value="InterPro"/>
</dbReference>
<dbReference type="PIRSF" id="PIRSF000350">
    <property type="entry name" value="Mercury_reductase_MerA"/>
    <property type="match status" value="1"/>
</dbReference>
<feature type="binding site" evidence="12">
    <location>
        <position position="318"/>
    </location>
    <ligand>
        <name>FAD</name>
        <dbReference type="ChEBI" id="CHEBI:57692"/>
    </ligand>
</feature>
<dbReference type="Proteomes" id="UP000002192">
    <property type="component" value="Chromosome"/>
</dbReference>
<evidence type="ECO:0000256" key="8">
    <source>
        <dbReference type="ARBA" id="ARBA00023157"/>
    </source>
</evidence>
<dbReference type="Pfam" id="PF07992">
    <property type="entry name" value="Pyr_redox_2"/>
    <property type="match status" value="1"/>
</dbReference>
<evidence type="ECO:0000256" key="7">
    <source>
        <dbReference type="ARBA" id="ARBA00023027"/>
    </source>
</evidence>
<keyword evidence="9 14" id="KW-0676">Redox-active center</keyword>
<dbReference type="GO" id="GO:0004148">
    <property type="term" value="F:dihydrolipoyl dehydrogenase (NADH) activity"/>
    <property type="evidence" value="ECO:0007669"/>
    <property type="project" value="UniProtKB-EC"/>
</dbReference>
<dbReference type="PRINTS" id="PR00368">
    <property type="entry name" value="FADPNR"/>
</dbReference>
<evidence type="ECO:0000256" key="9">
    <source>
        <dbReference type="ARBA" id="ARBA00023284"/>
    </source>
</evidence>
<evidence type="ECO:0000256" key="11">
    <source>
        <dbReference type="PIRSR" id="PIRSR000350-2"/>
    </source>
</evidence>
<evidence type="ECO:0000256" key="3">
    <source>
        <dbReference type="ARBA" id="ARBA00016961"/>
    </source>
</evidence>
<feature type="disulfide bond" description="Redox-active" evidence="13">
    <location>
        <begin position="45"/>
        <end position="50"/>
    </location>
</feature>
<protein>
    <recommendedName>
        <fullName evidence="3 14">Dihydrolipoyl dehydrogenase</fullName>
        <ecNumber evidence="2 14">1.8.1.4</ecNumber>
    </recommendedName>
</protein>
<name>Q7VQH9_BLOFL</name>
<comment type="cofactor">
    <cofactor evidence="12 14">
        <name>FAD</name>
        <dbReference type="ChEBI" id="CHEBI:57692"/>
    </cofactor>
    <text evidence="12 14">Binds 1 FAD per subunit.</text>
</comment>
<dbReference type="AlphaFoldDB" id="Q7VQH9"/>
<dbReference type="PRINTS" id="PR00411">
    <property type="entry name" value="PNDRDTASEI"/>
</dbReference>
<feature type="domain" description="FAD/NAD(P)-binding" evidence="16">
    <location>
        <begin position="8"/>
        <end position="333"/>
    </location>
</feature>
<keyword evidence="6 14" id="KW-0560">Oxidoreductase</keyword>
<dbReference type="GO" id="GO:0006979">
    <property type="term" value="P:response to oxidative stress"/>
    <property type="evidence" value="ECO:0007669"/>
    <property type="project" value="UniProtKB-ARBA"/>
</dbReference>
<organism evidence="17 18">
    <name type="scientific">Blochmanniella floridana</name>
    <dbReference type="NCBI Taxonomy" id="203907"/>
    <lineage>
        <taxon>Bacteria</taxon>
        <taxon>Pseudomonadati</taxon>
        <taxon>Pseudomonadota</taxon>
        <taxon>Gammaproteobacteria</taxon>
        <taxon>Enterobacterales</taxon>
        <taxon>Enterobacteriaceae</taxon>
        <taxon>ant endosymbionts</taxon>
        <taxon>Candidatus Blochmanniella</taxon>
    </lineage>
</organism>
<comment type="miscellaneous">
    <text evidence="14">The active site is a redox-active disulfide bond.</text>
</comment>